<dbReference type="EMBL" id="AAWS01000004">
    <property type="protein sequence ID" value="EAY31082.1"/>
    <property type="molecule type" value="Genomic_DNA"/>
</dbReference>
<feature type="signal peptide" evidence="1">
    <location>
        <begin position="1"/>
        <end position="20"/>
    </location>
</feature>
<reference evidence="2 3" key="1">
    <citation type="submission" date="2007-01" db="EMBL/GenBank/DDBJ databases">
        <authorList>
            <person name="Haygood M."/>
            <person name="Podell S."/>
            <person name="Anderson C."/>
            <person name="Hopkinson B."/>
            <person name="Roe K."/>
            <person name="Barbeau K."/>
            <person name="Gaasterland T."/>
            <person name="Ferriera S."/>
            <person name="Johnson J."/>
            <person name="Kravitz S."/>
            <person name="Beeson K."/>
            <person name="Sutton G."/>
            <person name="Rogers Y.-H."/>
            <person name="Friedman R."/>
            <person name="Frazier M."/>
            <person name="Venter J.C."/>
        </authorList>
    </citation>
    <scope>NUCLEOTIDE SEQUENCE [LARGE SCALE GENOMIC DNA]</scope>
    <source>
        <strain evidence="2 3">ATCC 23134</strain>
    </source>
</reference>
<proteinExistence type="predicted"/>
<keyword evidence="1" id="KW-0732">Signal</keyword>
<feature type="chain" id="PRO_5002641548" description="Lipoprotein" evidence="1">
    <location>
        <begin position="21"/>
        <end position="305"/>
    </location>
</feature>
<dbReference type="Proteomes" id="UP000004095">
    <property type="component" value="Unassembled WGS sequence"/>
</dbReference>
<gene>
    <name evidence="2" type="ORF">M23134_07490</name>
</gene>
<organism evidence="2 3">
    <name type="scientific">Microscilla marina ATCC 23134</name>
    <dbReference type="NCBI Taxonomy" id="313606"/>
    <lineage>
        <taxon>Bacteria</taxon>
        <taxon>Pseudomonadati</taxon>
        <taxon>Bacteroidota</taxon>
        <taxon>Cytophagia</taxon>
        <taxon>Cytophagales</taxon>
        <taxon>Microscillaceae</taxon>
        <taxon>Microscilla</taxon>
    </lineage>
</organism>
<dbReference type="OrthoDB" id="1316617at2"/>
<protein>
    <recommendedName>
        <fullName evidence="4">Lipoprotein</fullName>
    </recommendedName>
</protein>
<sequence length="305" mass="35078">MTKLRVALMSVLLLAGVSVGYTQSSNLSHKKALEIQKRTLLVPVAAKKSKNDEIFEQLVKKYWKFNEKIEFVPYKKADAMVKKNKEKYAVLGYSLFVDRTTTRKRNPAYNGMNSKYNKGSYISNTIQTLVVWLTDKKGTIKVNLSRKYSLERNTIYGLQHLQYLLNYLVADPKHKSLMTFYKRQIKKNAPELKQKTLLIDEKLLAKKLKRAKVKDYYPYPHKIVKTGEVEQALKEQNTDYALIHIASIDYGQGAMHIHFVSNAATGKIYLYLAAKVGMPSIAGIKLHNNRNIGKKQLKKYAKRVK</sequence>
<dbReference type="AlphaFoldDB" id="A1ZEY0"/>
<evidence type="ECO:0000313" key="2">
    <source>
        <dbReference type="EMBL" id="EAY31082.1"/>
    </source>
</evidence>
<accession>A1ZEY0</accession>
<evidence type="ECO:0000256" key="1">
    <source>
        <dbReference type="SAM" id="SignalP"/>
    </source>
</evidence>
<evidence type="ECO:0000313" key="3">
    <source>
        <dbReference type="Proteomes" id="UP000004095"/>
    </source>
</evidence>
<keyword evidence="3" id="KW-1185">Reference proteome</keyword>
<dbReference type="RefSeq" id="WP_002694230.1">
    <property type="nucleotide sequence ID" value="NZ_AAWS01000004.1"/>
</dbReference>
<evidence type="ECO:0008006" key="4">
    <source>
        <dbReference type="Google" id="ProtNLM"/>
    </source>
</evidence>
<comment type="caution">
    <text evidence="2">The sequence shown here is derived from an EMBL/GenBank/DDBJ whole genome shotgun (WGS) entry which is preliminary data.</text>
</comment>
<name>A1ZEY0_MICM2</name>